<dbReference type="RefSeq" id="WP_309561236.1">
    <property type="nucleotide sequence ID" value="NZ_JAVJIU010000002.1"/>
</dbReference>
<gene>
    <name evidence="1" type="ORF">RE431_06930</name>
</gene>
<dbReference type="Proteomes" id="UP001257234">
    <property type="component" value="Unassembled WGS sequence"/>
</dbReference>
<proteinExistence type="predicted"/>
<keyword evidence="2" id="KW-1185">Reference proteome</keyword>
<dbReference type="EMBL" id="JAVJIU010000002">
    <property type="protein sequence ID" value="MDR5590365.1"/>
    <property type="molecule type" value="Genomic_DNA"/>
</dbReference>
<evidence type="ECO:0000313" key="2">
    <source>
        <dbReference type="Proteomes" id="UP001257234"/>
    </source>
</evidence>
<dbReference type="InterPro" id="IPR015003">
    <property type="entry name" value="DUF1853"/>
</dbReference>
<reference evidence="2" key="1">
    <citation type="submission" date="2023-07" db="EMBL/GenBank/DDBJ databases">
        <title>Christiangramia sp. SM2212., a novel bacterium of the family Flavobacteriaceae isolated from the sea sediment.</title>
        <authorList>
            <person name="Wang J."/>
            <person name="Zhang X."/>
        </authorList>
    </citation>
    <scope>NUCLEOTIDE SEQUENCE [LARGE SCALE GENOMIC DNA]</scope>
    <source>
        <strain evidence="2">SM2212</strain>
    </source>
</reference>
<protein>
    <submittedName>
        <fullName evidence="1">DUF1853 family protein</fullName>
    </submittedName>
</protein>
<organism evidence="1 2">
    <name type="scientific">Christiangramia sediminicola</name>
    <dbReference type="NCBI Taxonomy" id="3073267"/>
    <lineage>
        <taxon>Bacteria</taxon>
        <taxon>Pseudomonadati</taxon>
        <taxon>Bacteroidota</taxon>
        <taxon>Flavobacteriia</taxon>
        <taxon>Flavobacteriales</taxon>
        <taxon>Flavobacteriaceae</taxon>
        <taxon>Christiangramia</taxon>
    </lineage>
</organism>
<sequence length="275" mass="32554">MEGISIIDQFQGFLNTPDIFPDERDLKTFQFPDVNLSEALLLDLEELDHPRNSVLGKRMESFFEIAIKHSERYDLIASNIQIIENKQTLGELDFLVFDKEISKTVHVELVYKLYVYDESLSNERDKWIGPNRRDSFSEKLEKLRSKQFPLLYKPETSHYLKKLGLNKEDIQQQLCFKAQLFTADNLNFSDQKTVNPDCYKGHYVRLSDFIEENNSDSQFHSPKKKYWSCDPTNNSEWMNKQELLNNIEQLIEKEKAPLVWKRSGSAFQSFFIVWW</sequence>
<comment type="caution">
    <text evidence="1">The sequence shown here is derived from an EMBL/GenBank/DDBJ whole genome shotgun (WGS) entry which is preliminary data.</text>
</comment>
<dbReference type="Pfam" id="PF08907">
    <property type="entry name" value="DUF1853"/>
    <property type="match status" value="1"/>
</dbReference>
<name>A0ABU1EPQ5_9FLAO</name>
<evidence type="ECO:0000313" key="1">
    <source>
        <dbReference type="EMBL" id="MDR5590365.1"/>
    </source>
</evidence>
<accession>A0ABU1EPQ5</accession>